<feature type="binding site" description="in other chain" evidence="8">
    <location>
        <begin position="38"/>
        <end position="41"/>
    </location>
    <ligand>
        <name>IMP</name>
        <dbReference type="ChEBI" id="CHEBI:58053"/>
        <note>ligand shared between dimeric partners</note>
    </ligand>
</feature>
<dbReference type="FunFam" id="1.10.300.10:FF:000001">
    <property type="entry name" value="Adenylosuccinate synthetase"/>
    <property type="match status" value="1"/>
</dbReference>
<feature type="binding site" evidence="8">
    <location>
        <begin position="301"/>
        <end position="307"/>
    </location>
    <ligand>
        <name>substrate</name>
    </ligand>
</feature>
<dbReference type="RefSeq" id="WP_183599900.1">
    <property type="nucleotide sequence ID" value="NZ_JACHXK010000004.1"/>
</dbReference>
<evidence type="ECO:0000256" key="6">
    <source>
        <dbReference type="ARBA" id="ARBA00022842"/>
    </source>
</evidence>
<dbReference type="EC" id="6.3.4.4" evidence="8"/>
<organism evidence="9 10">
    <name type="scientific">Paenibacillus phyllosphaerae</name>
    <dbReference type="NCBI Taxonomy" id="274593"/>
    <lineage>
        <taxon>Bacteria</taxon>
        <taxon>Bacillati</taxon>
        <taxon>Bacillota</taxon>
        <taxon>Bacilli</taxon>
        <taxon>Bacillales</taxon>
        <taxon>Paenibacillaceae</taxon>
        <taxon>Paenibacillus</taxon>
    </lineage>
</organism>
<dbReference type="GO" id="GO:0005737">
    <property type="term" value="C:cytoplasm"/>
    <property type="evidence" value="ECO:0007669"/>
    <property type="project" value="UniProtKB-SubCell"/>
</dbReference>
<dbReference type="Pfam" id="PF00709">
    <property type="entry name" value="Adenylsucc_synt"/>
    <property type="match status" value="1"/>
</dbReference>
<dbReference type="Proteomes" id="UP000570361">
    <property type="component" value="Unassembled WGS sequence"/>
</dbReference>
<feature type="binding site" evidence="8">
    <location>
        <begin position="333"/>
        <end position="335"/>
    </location>
    <ligand>
        <name>GTP</name>
        <dbReference type="ChEBI" id="CHEBI:37565"/>
    </ligand>
</feature>
<dbReference type="SUPFAM" id="SSF52540">
    <property type="entry name" value="P-loop containing nucleoside triphosphate hydrolases"/>
    <property type="match status" value="1"/>
</dbReference>
<feature type="binding site" evidence="8">
    <location>
        <position position="142"/>
    </location>
    <ligand>
        <name>IMP</name>
        <dbReference type="ChEBI" id="CHEBI:58053"/>
        <note>ligand shared between dimeric partners</note>
    </ligand>
</feature>
<feature type="binding site" evidence="8">
    <location>
        <position position="307"/>
    </location>
    <ligand>
        <name>GTP</name>
        <dbReference type="ChEBI" id="CHEBI:37565"/>
    </ligand>
</feature>
<evidence type="ECO:0000256" key="4">
    <source>
        <dbReference type="ARBA" id="ARBA00022741"/>
    </source>
</evidence>
<comment type="caution">
    <text evidence="9">The sequence shown here is derived from an EMBL/GenBank/DDBJ whole genome shotgun (WGS) entry which is preliminary data.</text>
</comment>
<dbReference type="SMART" id="SM00788">
    <property type="entry name" value="Adenylsucc_synt"/>
    <property type="match status" value="1"/>
</dbReference>
<comment type="catalytic activity">
    <reaction evidence="8">
        <text>IMP + L-aspartate + GTP = N(6)-(1,2-dicarboxyethyl)-AMP + GDP + phosphate + 2 H(+)</text>
        <dbReference type="Rhea" id="RHEA:15753"/>
        <dbReference type="ChEBI" id="CHEBI:15378"/>
        <dbReference type="ChEBI" id="CHEBI:29991"/>
        <dbReference type="ChEBI" id="CHEBI:37565"/>
        <dbReference type="ChEBI" id="CHEBI:43474"/>
        <dbReference type="ChEBI" id="CHEBI:57567"/>
        <dbReference type="ChEBI" id="CHEBI:58053"/>
        <dbReference type="ChEBI" id="CHEBI:58189"/>
        <dbReference type="EC" id="6.3.4.4"/>
    </reaction>
</comment>
<reference evidence="9 10" key="1">
    <citation type="submission" date="2020-08" db="EMBL/GenBank/DDBJ databases">
        <title>Genomic Encyclopedia of Type Strains, Phase III (KMG-III): the genomes of soil and plant-associated and newly described type strains.</title>
        <authorList>
            <person name="Whitman W."/>
        </authorList>
    </citation>
    <scope>NUCLEOTIDE SEQUENCE [LARGE SCALE GENOMIC DNA]</scope>
    <source>
        <strain evidence="9 10">CECT 5862</strain>
    </source>
</reference>
<evidence type="ECO:0000256" key="2">
    <source>
        <dbReference type="ARBA" id="ARBA00022598"/>
    </source>
</evidence>
<evidence type="ECO:0000256" key="1">
    <source>
        <dbReference type="ARBA" id="ARBA00011738"/>
    </source>
</evidence>
<dbReference type="InterPro" id="IPR042111">
    <property type="entry name" value="Adenylosuccinate_synth_dom3"/>
</dbReference>
<dbReference type="Gene3D" id="1.10.300.10">
    <property type="entry name" value="Adenylosuccinate Synthetase, subunit A, domain 2"/>
    <property type="match status" value="1"/>
</dbReference>
<comment type="caution">
    <text evidence="8">Lacks conserved residue(s) required for the propagation of feature annotation.</text>
</comment>
<feature type="active site" description="Proton acceptor" evidence="8">
    <location>
        <position position="13"/>
    </location>
</feature>
<comment type="function">
    <text evidence="8">Plays an important role in the de novo pathway of purine nucleotide biosynthesis. Catalyzes the first committed step in the biosynthesis of AMP from IMP.</text>
</comment>
<dbReference type="GO" id="GO:0044208">
    <property type="term" value="P:'de novo' AMP biosynthetic process"/>
    <property type="evidence" value="ECO:0007669"/>
    <property type="project" value="UniProtKB-UniRule"/>
</dbReference>
<dbReference type="GO" id="GO:0046040">
    <property type="term" value="P:IMP metabolic process"/>
    <property type="evidence" value="ECO:0007669"/>
    <property type="project" value="TreeGrafter"/>
</dbReference>
<dbReference type="InterPro" id="IPR027417">
    <property type="entry name" value="P-loop_NTPase"/>
</dbReference>
<evidence type="ECO:0000256" key="5">
    <source>
        <dbReference type="ARBA" id="ARBA00022755"/>
    </source>
</evidence>
<feature type="binding site" evidence="8">
    <location>
        <begin position="415"/>
        <end position="417"/>
    </location>
    <ligand>
        <name>GTP</name>
        <dbReference type="ChEBI" id="CHEBI:37565"/>
    </ligand>
</feature>
<dbReference type="InterPro" id="IPR042109">
    <property type="entry name" value="Adenylosuccinate_synth_dom1"/>
</dbReference>
<feature type="active site" description="Proton donor" evidence="8">
    <location>
        <position position="41"/>
    </location>
</feature>
<keyword evidence="2 8" id="KW-0436">Ligase</keyword>
<feature type="binding site" evidence="8">
    <location>
        <position position="40"/>
    </location>
    <ligand>
        <name>Mg(2+)</name>
        <dbReference type="ChEBI" id="CHEBI:18420"/>
    </ligand>
</feature>
<keyword evidence="3 8" id="KW-0479">Metal-binding</keyword>
<feature type="binding site" description="in other chain" evidence="8">
    <location>
        <begin position="13"/>
        <end position="16"/>
    </location>
    <ligand>
        <name>IMP</name>
        <dbReference type="ChEBI" id="CHEBI:58053"/>
        <note>ligand shared between dimeric partners</note>
    </ligand>
</feature>
<dbReference type="GO" id="GO:0004019">
    <property type="term" value="F:adenylosuccinate synthase activity"/>
    <property type="evidence" value="ECO:0007669"/>
    <property type="project" value="UniProtKB-UniRule"/>
</dbReference>
<dbReference type="PANTHER" id="PTHR11846">
    <property type="entry name" value="ADENYLOSUCCINATE SYNTHETASE"/>
    <property type="match status" value="1"/>
</dbReference>
<dbReference type="AlphaFoldDB" id="A0A7W5FMM0"/>
<feature type="binding site" description="in other chain" evidence="8">
    <location>
        <position position="128"/>
    </location>
    <ligand>
        <name>IMP</name>
        <dbReference type="ChEBI" id="CHEBI:58053"/>
        <note>ligand shared between dimeric partners</note>
    </ligand>
</feature>
<sequence length="427" mass="46759">MSVTAIVGANWGDEGKGKMTDVLAATSSYVVRYQGGSNAGHTIINDYGKFALHMLPSGVFNPNVTNVIGPGTALDVEVLMKEREELLDRGVPEPRLYVSDRAQIVLPIHRLLDELEEERLGVNSFGSTRRGIAPFYADKYMKLGIQVADLYDEERLKRRLQHSLEAKNALLTHLYGISPIQADQLLPELIEHAVKLRPYVGDTSKLLHEAYIQGESILLEGQLGVLRDPDHGIYPYSTSSSTLAGFAPVGAGLPPYAITRVMAVTKTYSSCVGAGPFVTELEGESATELRRRGGDAGEFGATTGRPRRVGWFDAVATRYGCAIQGATEVALTNLDVLGYLDEIPICTGYILSDGTRTTDFPVSARLEHAKPVYERLNGWKCDIAHVRSFEELPEAAQNYVNFIESMIDARISFVSVGPRRDQLIARG</sequence>
<feature type="binding site" description="in other chain" evidence="8">
    <location>
        <position position="238"/>
    </location>
    <ligand>
        <name>IMP</name>
        <dbReference type="ChEBI" id="CHEBI:58053"/>
        <note>ligand shared between dimeric partners</note>
    </ligand>
</feature>
<keyword evidence="5 8" id="KW-0658">Purine biosynthesis</keyword>
<dbReference type="GO" id="GO:0005525">
    <property type="term" value="F:GTP binding"/>
    <property type="evidence" value="ECO:0007669"/>
    <property type="project" value="UniProtKB-UniRule"/>
</dbReference>
<evidence type="ECO:0000256" key="3">
    <source>
        <dbReference type="ARBA" id="ARBA00022723"/>
    </source>
</evidence>
<dbReference type="NCBIfam" id="TIGR00184">
    <property type="entry name" value="purA"/>
    <property type="match status" value="1"/>
</dbReference>
<dbReference type="HAMAP" id="MF_00011">
    <property type="entry name" value="Adenylosucc_synth"/>
    <property type="match status" value="1"/>
</dbReference>
<dbReference type="PANTHER" id="PTHR11846:SF0">
    <property type="entry name" value="ADENYLOSUCCINATE SYNTHETASE"/>
    <property type="match status" value="1"/>
</dbReference>
<dbReference type="CDD" id="cd03108">
    <property type="entry name" value="AdSS"/>
    <property type="match status" value="1"/>
</dbReference>
<comment type="subcellular location">
    <subcellularLocation>
        <location evidence="8">Cytoplasm</location>
    </subcellularLocation>
</comment>
<evidence type="ECO:0000256" key="8">
    <source>
        <dbReference type="HAMAP-Rule" id="MF_00011"/>
    </source>
</evidence>
<keyword evidence="6 8" id="KW-0460">Magnesium</keyword>
<dbReference type="FunFam" id="3.90.170.10:FF:000001">
    <property type="entry name" value="Adenylosuccinate synthetase"/>
    <property type="match status" value="1"/>
</dbReference>
<comment type="subunit">
    <text evidence="1 8">Homodimer.</text>
</comment>
<comment type="similarity">
    <text evidence="8">Belongs to the adenylosuccinate synthetase family.</text>
</comment>
<dbReference type="NCBIfam" id="NF002223">
    <property type="entry name" value="PRK01117.1"/>
    <property type="match status" value="1"/>
</dbReference>
<keyword evidence="7 8" id="KW-0342">GTP-binding</keyword>
<dbReference type="InterPro" id="IPR001114">
    <property type="entry name" value="Adenylosuccinate_synthetase"/>
</dbReference>
<evidence type="ECO:0000313" key="9">
    <source>
        <dbReference type="EMBL" id="MBB3110144.1"/>
    </source>
</evidence>
<name>A0A7W5FMM0_9BACL</name>
<keyword evidence="4 8" id="KW-0547">Nucleotide-binding</keyword>
<dbReference type="GO" id="GO:0000287">
    <property type="term" value="F:magnesium ion binding"/>
    <property type="evidence" value="ECO:0007669"/>
    <property type="project" value="UniProtKB-UniRule"/>
</dbReference>
<proteinExistence type="inferred from homology"/>
<accession>A0A7W5FMM0</accession>
<dbReference type="EMBL" id="JACHXK010000004">
    <property type="protein sequence ID" value="MBB3110144.1"/>
    <property type="molecule type" value="Genomic_DNA"/>
</dbReference>
<evidence type="ECO:0000256" key="7">
    <source>
        <dbReference type="ARBA" id="ARBA00023134"/>
    </source>
</evidence>
<dbReference type="InterPro" id="IPR042110">
    <property type="entry name" value="Adenylosuccinate_synth_dom2"/>
</dbReference>
<dbReference type="UniPathway" id="UPA00075">
    <property type="reaction ID" value="UER00335"/>
</dbReference>
<feature type="binding site" evidence="8">
    <location>
        <begin position="40"/>
        <end position="42"/>
    </location>
    <ligand>
        <name>GTP</name>
        <dbReference type="ChEBI" id="CHEBI:37565"/>
    </ligand>
</feature>
<dbReference type="Gene3D" id="3.90.170.10">
    <property type="entry name" value="Adenylosuccinate Synthetase, subunit A, domain 3"/>
    <property type="match status" value="1"/>
</dbReference>
<comment type="pathway">
    <text evidence="8">Purine metabolism; AMP biosynthesis via de novo pathway; AMP from IMP: step 1/2.</text>
</comment>
<evidence type="ECO:0000313" key="10">
    <source>
        <dbReference type="Proteomes" id="UP000570361"/>
    </source>
</evidence>
<protein>
    <recommendedName>
        <fullName evidence="8">Adenylosuccinate synthetase</fullName>
        <shortName evidence="8">AMPSase</shortName>
        <shortName evidence="8">AdSS</shortName>
        <ecNumber evidence="8">6.3.4.4</ecNumber>
    </recommendedName>
    <alternativeName>
        <fullName evidence="8">IMP--aspartate ligase</fullName>
    </alternativeName>
</protein>
<feature type="binding site" evidence="8">
    <location>
        <position position="13"/>
    </location>
    <ligand>
        <name>Mg(2+)</name>
        <dbReference type="ChEBI" id="CHEBI:18420"/>
    </ligand>
</feature>
<comment type="cofactor">
    <cofactor evidence="8">
        <name>Mg(2+)</name>
        <dbReference type="ChEBI" id="CHEBI:18420"/>
    </cofactor>
    <text evidence="8">Binds 1 Mg(2+) ion per subunit.</text>
</comment>
<feature type="binding site" description="in other chain" evidence="8">
    <location>
        <position position="305"/>
    </location>
    <ligand>
        <name>IMP</name>
        <dbReference type="ChEBI" id="CHEBI:58053"/>
        <note>ligand shared between dimeric partners</note>
    </ligand>
</feature>
<keyword evidence="10" id="KW-1185">Reference proteome</keyword>
<gene>
    <name evidence="8" type="primary">purA</name>
    <name evidence="9" type="ORF">FHS18_002211</name>
</gene>
<dbReference type="Gene3D" id="3.40.440.10">
    <property type="entry name" value="Adenylosuccinate Synthetase, subunit A, domain 1"/>
    <property type="match status" value="1"/>
</dbReference>
<feature type="binding site" evidence="8">
    <location>
        <begin position="12"/>
        <end position="18"/>
    </location>
    <ligand>
        <name>GTP</name>
        <dbReference type="ChEBI" id="CHEBI:37565"/>
    </ligand>
</feature>
<keyword evidence="8" id="KW-0963">Cytoplasm</keyword>